<evidence type="ECO:0000256" key="1">
    <source>
        <dbReference type="ARBA" id="ARBA00001970"/>
    </source>
</evidence>
<protein>
    <submittedName>
        <fullName evidence="10">Chloroperoxidase</fullName>
    </submittedName>
</protein>
<dbReference type="PROSITE" id="PS51405">
    <property type="entry name" value="HEME_HALOPEROXIDASE"/>
    <property type="match status" value="1"/>
</dbReference>
<evidence type="ECO:0000313" key="10">
    <source>
        <dbReference type="EMBL" id="KAJ3740778.1"/>
    </source>
</evidence>
<feature type="signal peptide" evidence="8">
    <location>
        <begin position="1"/>
        <end position="17"/>
    </location>
</feature>
<dbReference type="Gene3D" id="1.10.489.10">
    <property type="entry name" value="Chloroperoxidase-like"/>
    <property type="match status" value="1"/>
</dbReference>
<comment type="cofactor">
    <cofactor evidence="1">
        <name>heme b</name>
        <dbReference type="ChEBI" id="CHEBI:60344"/>
    </cofactor>
</comment>
<name>A0A9W8NU36_9AGAR</name>
<keyword evidence="6" id="KW-0408">Iron</keyword>
<reference evidence="10 11" key="1">
    <citation type="journal article" date="2023" name="Proc. Natl. Acad. Sci. U.S.A.">
        <title>A global phylogenomic analysis of the shiitake genus Lentinula.</title>
        <authorList>
            <person name="Sierra-Patev S."/>
            <person name="Min B."/>
            <person name="Naranjo-Ortiz M."/>
            <person name="Looney B."/>
            <person name="Konkel Z."/>
            <person name="Slot J.C."/>
            <person name="Sakamoto Y."/>
            <person name="Steenwyk J.L."/>
            <person name="Rokas A."/>
            <person name="Carro J."/>
            <person name="Camarero S."/>
            <person name="Ferreira P."/>
            <person name="Molpeceres G."/>
            <person name="Ruiz-Duenas F.J."/>
            <person name="Serrano A."/>
            <person name="Henrissat B."/>
            <person name="Drula E."/>
            <person name="Hughes K.W."/>
            <person name="Mata J.L."/>
            <person name="Ishikawa N.K."/>
            <person name="Vargas-Isla R."/>
            <person name="Ushijima S."/>
            <person name="Smith C.A."/>
            <person name="Donoghue J."/>
            <person name="Ahrendt S."/>
            <person name="Andreopoulos W."/>
            <person name="He G."/>
            <person name="LaButti K."/>
            <person name="Lipzen A."/>
            <person name="Ng V."/>
            <person name="Riley R."/>
            <person name="Sandor L."/>
            <person name="Barry K."/>
            <person name="Martinez A.T."/>
            <person name="Xiao Y."/>
            <person name="Gibbons J.G."/>
            <person name="Terashima K."/>
            <person name="Grigoriev I.V."/>
            <person name="Hibbett D."/>
        </authorList>
    </citation>
    <scope>NUCLEOTIDE SEQUENCE [LARGE SCALE GENOMIC DNA]</scope>
    <source>
        <strain evidence="10 11">TFB7810</strain>
    </source>
</reference>
<dbReference type="GO" id="GO:0004601">
    <property type="term" value="F:peroxidase activity"/>
    <property type="evidence" value="ECO:0007669"/>
    <property type="project" value="UniProtKB-KW"/>
</dbReference>
<evidence type="ECO:0000256" key="7">
    <source>
        <dbReference type="ARBA" id="ARBA00025795"/>
    </source>
</evidence>
<comment type="similarity">
    <text evidence="7">Belongs to the chloroperoxidase family.</text>
</comment>
<keyword evidence="11" id="KW-1185">Reference proteome</keyword>
<sequence length="65" mass="7222">MKIFFASLITLVVSVKCDTIDWSAHQWQAPSPTDSRGPCPGLNTLANHGFLPRNGSNIIRETVRR</sequence>
<evidence type="ECO:0000256" key="6">
    <source>
        <dbReference type="ARBA" id="ARBA00023004"/>
    </source>
</evidence>
<comment type="caution">
    <text evidence="10">The sequence shown here is derived from an EMBL/GenBank/DDBJ whole genome shotgun (WGS) entry which is preliminary data.</text>
</comment>
<accession>A0A9W8NU36</accession>
<keyword evidence="8" id="KW-0732">Signal</keyword>
<dbReference type="PANTHER" id="PTHR33577:SF19">
    <property type="entry name" value="HEME HALOPEROXIDASE FAMILY PROFILE DOMAIN-CONTAINING PROTEIN-RELATED"/>
    <property type="match status" value="1"/>
</dbReference>
<keyword evidence="2" id="KW-0575">Peroxidase</keyword>
<organism evidence="10 11">
    <name type="scientific">Lentinula detonsa</name>
    <dbReference type="NCBI Taxonomy" id="2804962"/>
    <lineage>
        <taxon>Eukaryota</taxon>
        <taxon>Fungi</taxon>
        <taxon>Dikarya</taxon>
        <taxon>Basidiomycota</taxon>
        <taxon>Agaricomycotina</taxon>
        <taxon>Agaricomycetes</taxon>
        <taxon>Agaricomycetidae</taxon>
        <taxon>Agaricales</taxon>
        <taxon>Marasmiineae</taxon>
        <taxon>Omphalotaceae</taxon>
        <taxon>Lentinula</taxon>
    </lineage>
</organism>
<evidence type="ECO:0000313" key="11">
    <source>
        <dbReference type="Proteomes" id="UP001142393"/>
    </source>
</evidence>
<dbReference type="Pfam" id="PF01328">
    <property type="entry name" value="Peroxidase_2"/>
    <property type="match status" value="1"/>
</dbReference>
<keyword evidence="5" id="KW-0560">Oxidoreductase</keyword>
<dbReference type="SUPFAM" id="SSF47571">
    <property type="entry name" value="Cloroperoxidase"/>
    <property type="match status" value="1"/>
</dbReference>
<gene>
    <name evidence="10" type="ORF">DFH05DRAFT_1507027</name>
</gene>
<keyword evidence="4" id="KW-0479">Metal-binding</keyword>
<keyword evidence="3" id="KW-0349">Heme</keyword>
<dbReference type="PANTHER" id="PTHR33577">
    <property type="entry name" value="STERIGMATOCYSTIN BIOSYNTHESIS PEROXIDASE STCC-RELATED"/>
    <property type="match status" value="1"/>
</dbReference>
<evidence type="ECO:0000256" key="3">
    <source>
        <dbReference type="ARBA" id="ARBA00022617"/>
    </source>
</evidence>
<evidence type="ECO:0000256" key="5">
    <source>
        <dbReference type="ARBA" id="ARBA00023002"/>
    </source>
</evidence>
<dbReference type="InterPro" id="IPR000028">
    <property type="entry name" value="Chloroperoxidase"/>
</dbReference>
<evidence type="ECO:0000256" key="2">
    <source>
        <dbReference type="ARBA" id="ARBA00022559"/>
    </source>
</evidence>
<dbReference type="EMBL" id="JANVFU010000013">
    <property type="protein sequence ID" value="KAJ3740778.1"/>
    <property type="molecule type" value="Genomic_DNA"/>
</dbReference>
<dbReference type="Proteomes" id="UP001142393">
    <property type="component" value="Unassembled WGS sequence"/>
</dbReference>
<dbReference type="GO" id="GO:0046872">
    <property type="term" value="F:metal ion binding"/>
    <property type="evidence" value="ECO:0007669"/>
    <property type="project" value="UniProtKB-KW"/>
</dbReference>
<evidence type="ECO:0000256" key="8">
    <source>
        <dbReference type="SAM" id="SignalP"/>
    </source>
</evidence>
<dbReference type="InterPro" id="IPR036851">
    <property type="entry name" value="Chloroperoxidase-like_sf"/>
</dbReference>
<proteinExistence type="inferred from homology"/>
<feature type="chain" id="PRO_5040875049" evidence="8">
    <location>
        <begin position="18"/>
        <end position="65"/>
    </location>
</feature>
<dbReference type="AlphaFoldDB" id="A0A9W8NU36"/>
<feature type="domain" description="Heme haloperoxidase family profile" evidence="9">
    <location>
        <begin position="23"/>
        <end position="65"/>
    </location>
</feature>
<evidence type="ECO:0000256" key="4">
    <source>
        <dbReference type="ARBA" id="ARBA00022723"/>
    </source>
</evidence>
<evidence type="ECO:0000259" key="9">
    <source>
        <dbReference type="PROSITE" id="PS51405"/>
    </source>
</evidence>